<evidence type="ECO:0000313" key="2">
    <source>
        <dbReference type="Proteomes" id="UP000554235"/>
    </source>
</evidence>
<gene>
    <name evidence="1" type="ORF">FALBO_7746</name>
</gene>
<keyword evidence="2" id="KW-1185">Reference proteome</keyword>
<protein>
    <submittedName>
        <fullName evidence="1">Uncharacterized protein</fullName>
    </submittedName>
</protein>
<sequence length="364" mass="41221">MAETRRQSIADDWLEVESAASVVSLPTSDGEDDFDCHKACCEAAKSLDVVASLAHDLGGVRISTLSHIQSTCRDIEKQVEELEKMTATYAKHWADNGSNMTTDDMPINADIFDWVSHLRNQLLRAESEMRSLIPRDDPDSPPFIVVNSNQIPLKVNMALATCVESLEGSYAVFAEFLPILKADYNEFCTQWMNFPKKPVEEAQTQIHREPPHPTICRIRRALYDLKDRMQLVSNFLAQLHSSVPQPRITDPSIVRSLDNIVGAISTILTNHASEWIDSDLTSVPHTVISYPQFLTLDPEILHDITMHLEKFQNELDIDSNQESYLYSPEMIRNHQDFMLLEGGQLQELRSIIEFLGSLLIDIKV</sequence>
<evidence type="ECO:0000313" key="1">
    <source>
        <dbReference type="EMBL" id="KAF4465411.1"/>
    </source>
</evidence>
<dbReference type="AlphaFoldDB" id="A0A8H4LAT4"/>
<reference evidence="1 2" key="1">
    <citation type="submission" date="2020-01" db="EMBL/GenBank/DDBJ databases">
        <title>Identification and distribution of gene clusters putatively required for synthesis of sphingolipid metabolism inhibitors in phylogenetically diverse species of the filamentous fungus Fusarium.</title>
        <authorList>
            <person name="Kim H.-S."/>
            <person name="Busman M."/>
            <person name="Brown D.W."/>
            <person name="Divon H."/>
            <person name="Uhlig S."/>
            <person name="Proctor R.H."/>
        </authorList>
    </citation>
    <scope>NUCLEOTIDE SEQUENCE [LARGE SCALE GENOMIC DNA]</scope>
    <source>
        <strain evidence="1 2">NRRL 20459</strain>
    </source>
</reference>
<name>A0A8H4LAT4_9HYPO</name>
<accession>A0A8H4LAT4</accession>
<dbReference type="Proteomes" id="UP000554235">
    <property type="component" value="Unassembled WGS sequence"/>
</dbReference>
<comment type="caution">
    <text evidence="1">The sequence shown here is derived from an EMBL/GenBank/DDBJ whole genome shotgun (WGS) entry which is preliminary data.</text>
</comment>
<proteinExistence type="predicted"/>
<dbReference type="EMBL" id="JAADYS010001038">
    <property type="protein sequence ID" value="KAF4465411.1"/>
    <property type="molecule type" value="Genomic_DNA"/>
</dbReference>
<organism evidence="1 2">
    <name type="scientific">Fusarium albosuccineum</name>
    <dbReference type="NCBI Taxonomy" id="1237068"/>
    <lineage>
        <taxon>Eukaryota</taxon>
        <taxon>Fungi</taxon>
        <taxon>Dikarya</taxon>
        <taxon>Ascomycota</taxon>
        <taxon>Pezizomycotina</taxon>
        <taxon>Sordariomycetes</taxon>
        <taxon>Hypocreomycetidae</taxon>
        <taxon>Hypocreales</taxon>
        <taxon>Nectriaceae</taxon>
        <taxon>Fusarium</taxon>
        <taxon>Fusarium decemcellulare species complex</taxon>
    </lineage>
</organism>
<dbReference type="OrthoDB" id="5294021at2759"/>